<evidence type="ECO:0000313" key="2">
    <source>
        <dbReference type="EMBL" id="KAL2835857.1"/>
    </source>
</evidence>
<protein>
    <submittedName>
        <fullName evidence="2">Uncharacterized protein</fullName>
    </submittedName>
</protein>
<keyword evidence="3" id="KW-1185">Reference proteome</keyword>
<comment type="caution">
    <text evidence="2">The sequence shown here is derived from an EMBL/GenBank/DDBJ whole genome shotgun (WGS) entry which is preliminary data.</text>
</comment>
<feature type="compositionally biased region" description="Polar residues" evidence="1">
    <location>
        <begin position="55"/>
        <end position="67"/>
    </location>
</feature>
<gene>
    <name evidence="2" type="ORF">BJY01DRAFT_65889</name>
</gene>
<accession>A0ABR4J9V7</accession>
<dbReference type="EMBL" id="JBFXLU010000191">
    <property type="protein sequence ID" value="KAL2835857.1"/>
    <property type="molecule type" value="Genomic_DNA"/>
</dbReference>
<evidence type="ECO:0000256" key="1">
    <source>
        <dbReference type="SAM" id="MobiDB-lite"/>
    </source>
</evidence>
<evidence type="ECO:0000313" key="3">
    <source>
        <dbReference type="Proteomes" id="UP001610446"/>
    </source>
</evidence>
<organism evidence="2 3">
    <name type="scientific">Aspergillus pseudoustus</name>
    <dbReference type="NCBI Taxonomy" id="1810923"/>
    <lineage>
        <taxon>Eukaryota</taxon>
        <taxon>Fungi</taxon>
        <taxon>Dikarya</taxon>
        <taxon>Ascomycota</taxon>
        <taxon>Pezizomycotina</taxon>
        <taxon>Eurotiomycetes</taxon>
        <taxon>Eurotiomycetidae</taxon>
        <taxon>Eurotiales</taxon>
        <taxon>Aspergillaceae</taxon>
        <taxon>Aspergillus</taxon>
        <taxon>Aspergillus subgen. Nidulantes</taxon>
    </lineage>
</organism>
<reference evidence="2 3" key="1">
    <citation type="submission" date="2024-07" db="EMBL/GenBank/DDBJ databases">
        <title>Section-level genome sequencing and comparative genomics of Aspergillus sections Usti and Cavernicolus.</title>
        <authorList>
            <consortium name="Lawrence Berkeley National Laboratory"/>
            <person name="Nybo J.L."/>
            <person name="Vesth T.C."/>
            <person name="Theobald S."/>
            <person name="Frisvad J.C."/>
            <person name="Larsen T.O."/>
            <person name="Kjaerboelling I."/>
            <person name="Rothschild-Mancinelli K."/>
            <person name="Lyhne E.K."/>
            <person name="Kogle M.E."/>
            <person name="Barry K."/>
            <person name="Clum A."/>
            <person name="Na H."/>
            <person name="Ledsgaard L."/>
            <person name="Lin J."/>
            <person name="Lipzen A."/>
            <person name="Kuo A."/>
            <person name="Riley R."/>
            <person name="Mondo S."/>
            <person name="Labutti K."/>
            <person name="Haridas S."/>
            <person name="Pangalinan J."/>
            <person name="Salamov A.A."/>
            <person name="Simmons B.A."/>
            <person name="Magnuson J.K."/>
            <person name="Chen J."/>
            <person name="Drula E."/>
            <person name="Henrissat B."/>
            <person name="Wiebenga A."/>
            <person name="Lubbers R.J."/>
            <person name="Gomes A.C."/>
            <person name="Makela M.R."/>
            <person name="Stajich J."/>
            <person name="Grigoriev I.V."/>
            <person name="Mortensen U.H."/>
            <person name="De Vries R.P."/>
            <person name="Baker S.E."/>
            <person name="Andersen M.R."/>
        </authorList>
    </citation>
    <scope>NUCLEOTIDE SEQUENCE [LARGE SCALE GENOMIC DNA]</scope>
    <source>
        <strain evidence="2 3">CBS 123904</strain>
    </source>
</reference>
<name>A0ABR4J9V7_9EURO</name>
<dbReference type="Proteomes" id="UP001610446">
    <property type="component" value="Unassembled WGS sequence"/>
</dbReference>
<feature type="compositionally biased region" description="Polar residues" evidence="1">
    <location>
        <begin position="26"/>
        <end position="35"/>
    </location>
</feature>
<proteinExistence type="predicted"/>
<feature type="region of interest" description="Disordered" evidence="1">
    <location>
        <begin position="26"/>
        <end position="77"/>
    </location>
</feature>
<sequence length="126" mass="13839">MYLSDIKKVEADFVRPCTTLLSTQLPEEPCSSSFDSILPPSLQPRIPSATRVTMPDTSEPSPKSKQQPLAMDTASGSSDSAWNLAQAMIQGWPLCVMHVCLLCPPRPPQEQRRSFLRSNLTPVVAV</sequence>